<reference evidence="1 2" key="1">
    <citation type="journal article" date="2018" name="Nat. Genet.">
        <title>The Rosa genome provides new insights in the design of modern roses.</title>
        <authorList>
            <person name="Bendahmane M."/>
        </authorList>
    </citation>
    <scope>NUCLEOTIDE SEQUENCE [LARGE SCALE GENOMIC DNA]</scope>
    <source>
        <strain evidence="2">cv. Old Blush</strain>
    </source>
</reference>
<dbReference type="Gramene" id="PRQ45432">
    <property type="protein sequence ID" value="PRQ45432"/>
    <property type="gene ID" value="RchiOBHm_Chr3g0491321"/>
</dbReference>
<comment type="caution">
    <text evidence="1">The sequence shown here is derived from an EMBL/GenBank/DDBJ whole genome shotgun (WGS) entry which is preliminary data.</text>
</comment>
<dbReference type="EMBL" id="PDCK01000041">
    <property type="protein sequence ID" value="PRQ45432.1"/>
    <property type="molecule type" value="Genomic_DNA"/>
</dbReference>
<name>A0A2P6RG78_ROSCH</name>
<dbReference type="AlphaFoldDB" id="A0A2P6RG78"/>
<gene>
    <name evidence="1" type="ORF">RchiOBHm_Chr3g0491321</name>
</gene>
<proteinExistence type="predicted"/>
<evidence type="ECO:0000313" key="1">
    <source>
        <dbReference type="EMBL" id="PRQ45432.1"/>
    </source>
</evidence>
<organism evidence="1 2">
    <name type="scientific">Rosa chinensis</name>
    <name type="common">China rose</name>
    <dbReference type="NCBI Taxonomy" id="74649"/>
    <lineage>
        <taxon>Eukaryota</taxon>
        <taxon>Viridiplantae</taxon>
        <taxon>Streptophyta</taxon>
        <taxon>Embryophyta</taxon>
        <taxon>Tracheophyta</taxon>
        <taxon>Spermatophyta</taxon>
        <taxon>Magnoliopsida</taxon>
        <taxon>eudicotyledons</taxon>
        <taxon>Gunneridae</taxon>
        <taxon>Pentapetalae</taxon>
        <taxon>rosids</taxon>
        <taxon>fabids</taxon>
        <taxon>Rosales</taxon>
        <taxon>Rosaceae</taxon>
        <taxon>Rosoideae</taxon>
        <taxon>Rosoideae incertae sedis</taxon>
        <taxon>Rosa</taxon>
    </lineage>
</organism>
<evidence type="ECO:0000313" key="2">
    <source>
        <dbReference type="Proteomes" id="UP000238479"/>
    </source>
</evidence>
<sequence>MKFSFTPALCTMSTTSLVHLNTAEAKLEKAKLTVQAFFRSGFLGHNLENKILPDSLGCYVSILCIDCALRCESLVT</sequence>
<protein>
    <submittedName>
        <fullName evidence="1">Uncharacterized protein</fullName>
    </submittedName>
</protein>
<accession>A0A2P6RG78</accession>
<keyword evidence="2" id="KW-1185">Reference proteome</keyword>
<dbReference type="Proteomes" id="UP000238479">
    <property type="component" value="Chromosome 3"/>
</dbReference>